<feature type="domain" description="PPM-type phosphatase" evidence="1">
    <location>
        <begin position="73"/>
        <end position="346"/>
    </location>
</feature>
<gene>
    <name evidence="2" type="primary">g9465</name>
    <name evidence="2" type="ORF">VP750_LOCUS8522</name>
</gene>
<comment type="caution">
    <text evidence="2">The sequence shown here is derived from an EMBL/GenBank/DDBJ whole genome shotgun (WGS) entry which is preliminary data.</text>
</comment>
<dbReference type="SMART" id="SM00331">
    <property type="entry name" value="PP2C_SIG"/>
    <property type="match status" value="1"/>
</dbReference>
<keyword evidence="3" id="KW-1185">Reference proteome</keyword>
<dbReference type="SUPFAM" id="SSF81606">
    <property type="entry name" value="PP2C-like"/>
    <property type="match status" value="1"/>
</dbReference>
<dbReference type="Pfam" id="PF00481">
    <property type="entry name" value="PP2C"/>
    <property type="match status" value="1"/>
</dbReference>
<dbReference type="Gene3D" id="3.60.40.10">
    <property type="entry name" value="PPM-type phosphatase domain"/>
    <property type="match status" value="1"/>
</dbReference>
<dbReference type="PROSITE" id="PS51746">
    <property type="entry name" value="PPM_2"/>
    <property type="match status" value="1"/>
</dbReference>
<dbReference type="EMBL" id="CAXHTA020000016">
    <property type="protein sequence ID" value="CAL5226616.1"/>
    <property type="molecule type" value="Genomic_DNA"/>
</dbReference>
<protein>
    <submittedName>
        <fullName evidence="2">G9465 protein</fullName>
    </submittedName>
</protein>
<dbReference type="CDD" id="cd00143">
    <property type="entry name" value="PP2Cc"/>
    <property type="match status" value="1"/>
</dbReference>
<dbReference type="SMART" id="SM00332">
    <property type="entry name" value="PP2Cc"/>
    <property type="match status" value="1"/>
</dbReference>
<sequence length="357" mass="39662">MTHSQEVRARRLSHIMFDEELRESKEVETIAVKLPTPIELTPEVFEVITSKNPRKRRASYLLVDTDPRLFIAEVAHASLAGLDDGHAKKNQDRFLVHMDETCCLFAVADGHGLAGHAVAAHIQTSMPTHFLNNLLSKTTEEASVDAIRDAENGVLKSGIDCSLSGSTVSVALVNEHRLFLTWVGDSLCFLLSRDQQGALGARLLNQPHNFEAERERTRVEAAGGRILRFEDPDDNFLGPYRVFLPDQPLPGLSMSRSVGDVVAKRAGVICEPEVAVTTLSEEDQYLVLCSDGVTEFMTKDEIASTVHSSIASLSEACEQIVREARRRWVEAENNSSDDITIVVVRFRPKKKTDERQD</sequence>
<dbReference type="InterPro" id="IPR015655">
    <property type="entry name" value="PP2C"/>
</dbReference>
<name>A0ABP1G784_9CHLO</name>
<accession>A0ABP1G784</accession>
<organism evidence="2 3">
    <name type="scientific">Coccomyxa viridis</name>
    <dbReference type="NCBI Taxonomy" id="1274662"/>
    <lineage>
        <taxon>Eukaryota</taxon>
        <taxon>Viridiplantae</taxon>
        <taxon>Chlorophyta</taxon>
        <taxon>core chlorophytes</taxon>
        <taxon>Trebouxiophyceae</taxon>
        <taxon>Trebouxiophyceae incertae sedis</taxon>
        <taxon>Coccomyxaceae</taxon>
        <taxon>Coccomyxa</taxon>
    </lineage>
</organism>
<evidence type="ECO:0000313" key="3">
    <source>
        <dbReference type="Proteomes" id="UP001497392"/>
    </source>
</evidence>
<dbReference type="InterPro" id="IPR001932">
    <property type="entry name" value="PPM-type_phosphatase-like_dom"/>
</dbReference>
<dbReference type="PANTHER" id="PTHR47992">
    <property type="entry name" value="PROTEIN PHOSPHATASE"/>
    <property type="match status" value="1"/>
</dbReference>
<evidence type="ECO:0000259" key="1">
    <source>
        <dbReference type="PROSITE" id="PS51746"/>
    </source>
</evidence>
<evidence type="ECO:0000313" key="2">
    <source>
        <dbReference type="EMBL" id="CAL5226616.1"/>
    </source>
</evidence>
<dbReference type="Proteomes" id="UP001497392">
    <property type="component" value="Unassembled WGS sequence"/>
</dbReference>
<reference evidence="2 3" key="1">
    <citation type="submission" date="2024-06" db="EMBL/GenBank/DDBJ databases">
        <authorList>
            <person name="Kraege A."/>
            <person name="Thomma B."/>
        </authorList>
    </citation>
    <scope>NUCLEOTIDE SEQUENCE [LARGE SCALE GENOMIC DNA]</scope>
</reference>
<dbReference type="InterPro" id="IPR036457">
    <property type="entry name" value="PPM-type-like_dom_sf"/>
</dbReference>
<proteinExistence type="predicted"/>